<evidence type="ECO:0000259" key="7">
    <source>
        <dbReference type="Pfam" id="PF03717"/>
    </source>
</evidence>
<organism evidence="8 9">
    <name type="scientific">Kocuria rosea</name>
    <name type="common">Deinococcus erythromyxa</name>
    <name type="synonym">Micrococcus rubens</name>
    <dbReference type="NCBI Taxonomy" id="1275"/>
    <lineage>
        <taxon>Bacteria</taxon>
        <taxon>Bacillati</taxon>
        <taxon>Actinomycetota</taxon>
        <taxon>Actinomycetes</taxon>
        <taxon>Micrococcales</taxon>
        <taxon>Micrococcaceae</taxon>
        <taxon>Kocuria</taxon>
    </lineage>
</organism>
<evidence type="ECO:0000259" key="6">
    <source>
        <dbReference type="Pfam" id="PF00905"/>
    </source>
</evidence>
<dbReference type="EMBL" id="SMZT01000012">
    <property type="protein sequence ID" value="TDL37777.1"/>
    <property type="molecule type" value="Genomic_DNA"/>
</dbReference>
<dbReference type="Pfam" id="PF00905">
    <property type="entry name" value="Transpeptidase"/>
    <property type="match status" value="1"/>
</dbReference>
<evidence type="ECO:0000256" key="1">
    <source>
        <dbReference type="ARBA" id="ARBA00004370"/>
    </source>
</evidence>
<comment type="subcellular location">
    <subcellularLocation>
        <location evidence="1">Membrane</location>
    </subcellularLocation>
</comment>
<evidence type="ECO:0000313" key="8">
    <source>
        <dbReference type="EMBL" id="TDL37777.1"/>
    </source>
</evidence>
<dbReference type="InterPro" id="IPR012338">
    <property type="entry name" value="Beta-lactam/transpept-like"/>
</dbReference>
<feature type="domain" description="Penicillin-binding protein dimerisation" evidence="7">
    <location>
        <begin position="62"/>
        <end position="220"/>
    </location>
</feature>
<accession>A0A4R5Y2P0</accession>
<feature type="region of interest" description="Disordered" evidence="4">
    <location>
        <begin position="574"/>
        <end position="670"/>
    </location>
</feature>
<dbReference type="GO" id="GO:0008658">
    <property type="term" value="F:penicillin binding"/>
    <property type="evidence" value="ECO:0007669"/>
    <property type="project" value="InterPro"/>
</dbReference>
<keyword evidence="5" id="KW-0812">Transmembrane</keyword>
<evidence type="ECO:0000313" key="9">
    <source>
        <dbReference type="Proteomes" id="UP000295163"/>
    </source>
</evidence>
<dbReference type="Pfam" id="PF03717">
    <property type="entry name" value="PBP_dimer"/>
    <property type="match status" value="1"/>
</dbReference>
<dbReference type="Gene3D" id="3.40.710.10">
    <property type="entry name" value="DD-peptidase/beta-lactamase superfamily"/>
    <property type="match status" value="1"/>
</dbReference>
<dbReference type="PANTHER" id="PTHR30627">
    <property type="entry name" value="PEPTIDOGLYCAN D,D-TRANSPEPTIDASE"/>
    <property type="match status" value="1"/>
</dbReference>
<name>A0A4R5Y2P0_KOCRO</name>
<dbReference type="AlphaFoldDB" id="A0A4R5Y2P0"/>
<dbReference type="InterPro" id="IPR001460">
    <property type="entry name" value="PCN-bd_Tpept"/>
</dbReference>
<dbReference type="RefSeq" id="WP_133411676.1">
    <property type="nucleotide sequence ID" value="NZ_SMZT01000012.1"/>
</dbReference>
<evidence type="ECO:0000256" key="3">
    <source>
        <dbReference type="ARBA" id="ARBA00023136"/>
    </source>
</evidence>
<reference evidence="8 9" key="1">
    <citation type="submission" date="2019-03" db="EMBL/GenBank/DDBJ databases">
        <title>Genome Sequencing and Assembly of Various Microbes Isolated from Partially Reclaimed Soil and Acid Mine Drainage (AMD) Site.</title>
        <authorList>
            <person name="Steinbock B."/>
            <person name="Bechtold R."/>
            <person name="Sevigny J.L."/>
            <person name="Thomas D."/>
            <person name="Cuthill L.R."/>
            <person name="Aveiro Johannsen E.J."/>
            <person name="Thomas K."/>
            <person name="Ghosh A."/>
        </authorList>
    </citation>
    <scope>NUCLEOTIDE SEQUENCE [LARGE SCALE GENOMIC DNA]</scope>
    <source>
        <strain evidence="8 9">S-A3</strain>
    </source>
</reference>
<dbReference type="GO" id="GO:0071555">
    <property type="term" value="P:cell wall organization"/>
    <property type="evidence" value="ECO:0007669"/>
    <property type="project" value="TreeGrafter"/>
</dbReference>
<protein>
    <submittedName>
        <fullName evidence="8">Penicillin-binding protein 2</fullName>
    </submittedName>
</protein>
<comment type="similarity">
    <text evidence="2">Belongs to the transpeptidase family.</text>
</comment>
<dbReference type="SUPFAM" id="SSF56519">
    <property type="entry name" value="Penicillin binding protein dimerisation domain"/>
    <property type="match status" value="1"/>
</dbReference>
<dbReference type="InterPro" id="IPR005311">
    <property type="entry name" value="PBP_dimer"/>
</dbReference>
<dbReference type="Gene3D" id="3.30.450.330">
    <property type="match status" value="1"/>
</dbReference>
<evidence type="ECO:0000256" key="5">
    <source>
        <dbReference type="SAM" id="Phobius"/>
    </source>
</evidence>
<dbReference type="GO" id="GO:0005886">
    <property type="term" value="C:plasma membrane"/>
    <property type="evidence" value="ECO:0007669"/>
    <property type="project" value="TreeGrafter"/>
</dbReference>
<dbReference type="InterPro" id="IPR050515">
    <property type="entry name" value="Beta-lactam/transpept"/>
</dbReference>
<dbReference type="Gene3D" id="3.90.1310.10">
    <property type="entry name" value="Penicillin-binding protein 2a (Domain 2)"/>
    <property type="match status" value="1"/>
</dbReference>
<dbReference type="GeneID" id="64349245"/>
<feature type="compositionally biased region" description="Low complexity" evidence="4">
    <location>
        <begin position="631"/>
        <end position="650"/>
    </location>
</feature>
<evidence type="ECO:0000256" key="4">
    <source>
        <dbReference type="SAM" id="MobiDB-lite"/>
    </source>
</evidence>
<keyword evidence="5" id="KW-1133">Transmembrane helix</keyword>
<feature type="domain" description="Penicillin-binding protein transpeptidase" evidence="6">
    <location>
        <begin position="264"/>
        <end position="567"/>
    </location>
</feature>
<evidence type="ECO:0000256" key="2">
    <source>
        <dbReference type="ARBA" id="ARBA00007171"/>
    </source>
</evidence>
<keyword evidence="3 5" id="KW-0472">Membrane</keyword>
<dbReference type="PANTHER" id="PTHR30627:SF1">
    <property type="entry name" value="PEPTIDOGLYCAN D,D-TRANSPEPTIDASE FTSI"/>
    <property type="match status" value="1"/>
</dbReference>
<dbReference type="Proteomes" id="UP000295163">
    <property type="component" value="Unassembled WGS sequence"/>
</dbReference>
<proteinExistence type="inferred from homology"/>
<feature type="transmembrane region" description="Helical" evidence="5">
    <location>
        <begin position="21"/>
        <end position="39"/>
    </location>
</feature>
<dbReference type="SUPFAM" id="SSF56601">
    <property type="entry name" value="beta-lactamase/transpeptidase-like"/>
    <property type="match status" value="1"/>
</dbReference>
<dbReference type="InterPro" id="IPR036138">
    <property type="entry name" value="PBP_dimer_sf"/>
</dbReference>
<sequence length="670" mass="70459">MARARSTSDAPRARGIGRSHIGVVLVLGLLVVLGIRLVWVQGFDAAGRAEAAAGERSRTEVVPALRGEIRDTHGNVLARTLQRYDVTVDQSLVREFERPLADGTTETVTPTQAVYQLADALELEDTEVKDALDGDKQFEYVARGVTPEQWNTVRELGLPYVYGQPSSDRIYPNGPVGGSVVGFMGGDDEALGGIEQTQDELLRGTDGSRTFEISADGVRIPVAPQEESPVEDGSSVQLSIDSDVQFFAQQAVTERAEELDAEWGTAVVMRIEDGAVLALADSSTVDPNDIGSAEAEDLGARAVTQAVEPGSTQKILTAAAAVEEGVATPRTEVTVPPFLEIDGQKITDAFDHGEQRRTFTGIIADSMNTGTVLIGGKLAPEQRHEWMQRFGVGETTGIELPGESPGILTSADQWDVRQQYTVLFGQGVAQTPLRTATIFQAIGNGGVQVEPRVVESVLAPDGTSTPVERPEGERVVSEETAEQVLDMMEVTVTQGGAKEAAVEGYRVGGKTGTAEAPSPEGGYDGYTTSFVGVAPVEDPQYLVAVTLQRPQGDVRAIGTTPTFSKIMGQVLRHYDVPPSTTEPVRIPLRTDDPEEDESEQTAPVDTPPGVEAPEDGGTGADAPADAEEGPAADTEAGTEVGTGADAAAGTGAAGTGGTAPEASRRADEGD</sequence>
<gene>
    <name evidence="8" type="ORF">E2R59_17640</name>
</gene>
<comment type="caution">
    <text evidence="8">The sequence shown here is derived from an EMBL/GenBank/DDBJ whole genome shotgun (WGS) entry which is preliminary data.</text>
</comment>